<gene>
    <name evidence="2" type="ORF">GWK10_02310</name>
</gene>
<sequence length="226" mass="25566">MNSTFEEFLSSLTTSTTPVIDPAIPFADYVPLDLTAQNAELKSVDLSDPYEMQEYLDRFLEIRNAKVAYGGYREKRLLYKNSPMFNTGNQRDIHLAMDFWITASTKVVAPIDGEVHSFADNSSLGDYGPTIILKHQFDEIVFYTLYGHLARTSLNDMYVGKQFRSGDVLANLGTPKENVNYAPHLHFQIIRDLNGKEGDFPGVFSEDGLEEHLVNCPDPNLLLKIY</sequence>
<evidence type="ECO:0000259" key="1">
    <source>
        <dbReference type="Pfam" id="PF01551"/>
    </source>
</evidence>
<comment type="caution">
    <text evidence="2">The sequence shown here is derived from an EMBL/GenBank/DDBJ whole genome shotgun (WGS) entry which is preliminary data.</text>
</comment>
<name>A0A6M0CF18_9FLAO</name>
<proteinExistence type="predicted"/>
<dbReference type="EMBL" id="JAABOQ010000001">
    <property type="protein sequence ID" value="NER16022.1"/>
    <property type="molecule type" value="Genomic_DNA"/>
</dbReference>
<dbReference type="Pfam" id="PF01551">
    <property type="entry name" value="Peptidase_M23"/>
    <property type="match status" value="1"/>
</dbReference>
<keyword evidence="3" id="KW-1185">Reference proteome</keyword>
<dbReference type="CDD" id="cd12797">
    <property type="entry name" value="M23_peptidase"/>
    <property type="match status" value="1"/>
</dbReference>
<dbReference type="InterPro" id="IPR050570">
    <property type="entry name" value="Cell_wall_metabolism_enzyme"/>
</dbReference>
<reference evidence="2 3" key="1">
    <citation type="submission" date="2020-01" db="EMBL/GenBank/DDBJ databases">
        <title>Spongiivirga citrea KCTC 32990T.</title>
        <authorList>
            <person name="Wang G."/>
        </authorList>
    </citation>
    <scope>NUCLEOTIDE SEQUENCE [LARGE SCALE GENOMIC DNA]</scope>
    <source>
        <strain evidence="2 3">KCTC 32990</strain>
    </source>
</reference>
<organism evidence="2 3">
    <name type="scientific">Spongiivirga citrea</name>
    <dbReference type="NCBI Taxonomy" id="1481457"/>
    <lineage>
        <taxon>Bacteria</taxon>
        <taxon>Pseudomonadati</taxon>
        <taxon>Bacteroidota</taxon>
        <taxon>Flavobacteriia</taxon>
        <taxon>Flavobacteriales</taxon>
        <taxon>Flavobacteriaceae</taxon>
        <taxon>Spongiivirga</taxon>
    </lineage>
</organism>
<evidence type="ECO:0000313" key="2">
    <source>
        <dbReference type="EMBL" id="NER16022.1"/>
    </source>
</evidence>
<accession>A0A6M0CF18</accession>
<dbReference type="InterPro" id="IPR011055">
    <property type="entry name" value="Dup_hybrid_motif"/>
</dbReference>
<evidence type="ECO:0000313" key="3">
    <source>
        <dbReference type="Proteomes" id="UP000474296"/>
    </source>
</evidence>
<dbReference type="Gene3D" id="2.70.70.10">
    <property type="entry name" value="Glucose Permease (Domain IIA)"/>
    <property type="match status" value="1"/>
</dbReference>
<dbReference type="Proteomes" id="UP000474296">
    <property type="component" value="Unassembled WGS sequence"/>
</dbReference>
<dbReference type="RefSeq" id="WP_164029280.1">
    <property type="nucleotide sequence ID" value="NZ_JAABOQ010000001.1"/>
</dbReference>
<dbReference type="SUPFAM" id="SSF51261">
    <property type="entry name" value="Duplicated hybrid motif"/>
    <property type="match status" value="1"/>
</dbReference>
<dbReference type="InterPro" id="IPR016047">
    <property type="entry name" value="M23ase_b-sheet_dom"/>
</dbReference>
<dbReference type="PANTHER" id="PTHR21666">
    <property type="entry name" value="PEPTIDASE-RELATED"/>
    <property type="match status" value="1"/>
</dbReference>
<protein>
    <submittedName>
        <fullName evidence="2">Peptidoglycan DD-metalloendopeptidase family protein</fullName>
    </submittedName>
</protein>
<dbReference type="PANTHER" id="PTHR21666:SF270">
    <property type="entry name" value="MUREIN HYDROLASE ACTIVATOR ENVC"/>
    <property type="match status" value="1"/>
</dbReference>
<feature type="domain" description="M23ase beta-sheet core" evidence="1">
    <location>
        <begin position="93"/>
        <end position="191"/>
    </location>
</feature>
<dbReference type="AlphaFoldDB" id="A0A6M0CF18"/>
<dbReference type="GO" id="GO:0004222">
    <property type="term" value="F:metalloendopeptidase activity"/>
    <property type="evidence" value="ECO:0007669"/>
    <property type="project" value="TreeGrafter"/>
</dbReference>